<keyword evidence="3" id="KW-0285">Flavoprotein</keyword>
<dbReference type="AlphaFoldDB" id="A0A846XBH6"/>
<name>A0A846XBH6_9NOCA</name>
<evidence type="ECO:0000259" key="7">
    <source>
        <dbReference type="Pfam" id="PF02771"/>
    </source>
</evidence>
<dbReference type="EMBL" id="JAAXOO010000002">
    <property type="protein sequence ID" value="NKY33292.1"/>
    <property type="molecule type" value="Genomic_DNA"/>
</dbReference>
<evidence type="ECO:0000256" key="5">
    <source>
        <dbReference type="ARBA" id="ARBA00023002"/>
    </source>
</evidence>
<dbReference type="SUPFAM" id="SSF56645">
    <property type="entry name" value="Acyl-CoA dehydrogenase NM domain-like"/>
    <property type="match status" value="1"/>
</dbReference>
<reference evidence="8 9" key="1">
    <citation type="submission" date="2020-04" db="EMBL/GenBank/DDBJ databases">
        <title>MicrobeNet Type strains.</title>
        <authorList>
            <person name="Nicholson A.C."/>
        </authorList>
    </citation>
    <scope>NUCLEOTIDE SEQUENCE [LARGE SCALE GENOMIC DNA]</scope>
    <source>
        <strain evidence="8 9">DSM 45078</strain>
    </source>
</reference>
<keyword evidence="5" id="KW-0560">Oxidoreductase</keyword>
<dbReference type="InterPro" id="IPR037069">
    <property type="entry name" value="AcylCoA_DH/ox_N_sf"/>
</dbReference>
<evidence type="ECO:0000313" key="9">
    <source>
        <dbReference type="Proteomes" id="UP000565715"/>
    </source>
</evidence>
<comment type="caution">
    <text evidence="8">The sequence shown here is derived from an EMBL/GenBank/DDBJ whole genome shotgun (WGS) entry which is preliminary data.</text>
</comment>
<evidence type="ECO:0000259" key="6">
    <source>
        <dbReference type="Pfam" id="PF00441"/>
    </source>
</evidence>
<gene>
    <name evidence="8" type="ORF">HGA13_09445</name>
</gene>
<dbReference type="Gene3D" id="1.20.140.10">
    <property type="entry name" value="Butyryl-CoA Dehydrogenase, subunit A, domain 3"/>
    <property type="match status" value="1"/>
</dbReference>
<dbReference type="Pfam" id="PF02771">
    <property type="entry name" value="Acyl-CoA_dh_N"/>
    <property type="match status" value="1"/>
</dbReference>
<keyword evidence="9" id="KW-1185">Reference proteome</keyword>
<dbReference type="Proteomes" id="UP000565715">
    <property type="component" value="Unassembled WGS sequence"/>
</dbReference>
<dbReference type="PANTHER" id="PTHR43884">
    <property type="entry name" value="ACYL-COA DEHYDROGENASE"/>
    <property type="match status" value="1"/>
</dbReference>
<comment type="similarity">
    <text evidence="2">Belongs to the acyl-CoA dehydrogenase family.</text>
</comment>
<evidence type="ECO:0000256" key="4">
    <source>
        <dbReference type="ARBA" id="ARBA00022827"/>
    </source>
</evidence>
<dbReference type="InterPro" id="IPR036250">
    <property type="entry name" value="AcylCo_DH-like_C"/>
</dbReference>
<dbReference type="Pfam" id="PF00441">
    <property type="entry name" value="Acyl-CoA_dh_1"/>
    <property type="match status" value="1"/>
</dbReference>
<evidence type="ECO:0000256" key="1">
    <source>
        <dbReference type="ARBA" id="ARBA00001974"/>
    </source>
</evidence>
<dbReference type="GO" id="GO:0050660">
    <property type="term" value="F:flavin adenine dinucleotide binding"/>
    <property type="evidence" value="ECO:0007669"/>
    <property type="project" value="InterPro"/>
</dbReference>
<keyword evidence="4" id="KW-0274">FAD</keyword>
<dbReference type="PANTHER" id="PTHR43884:SF20">
    <property type="entry name" value="ACYL-COA DEHYDROGENASE FADE28"/>
    <property type="match status" value="1"/>
</dbReference>
<sequence>MNEPSMDFAFDEQQQILRDLASAVFAEHGADERIAQTERDGTAYDHELWAQLIDTGLLDAILPVTADGGGLGMVGLAIILEQQGRYLCRVPLAPTAVAAMALAHFGDEGTEILPSIRDGRARVAVAGVDPLTRVTVGQRGDQWVLNGALPQVYLAGSCTHLLVIADDSGRDRALLLPVERCGIDIDPFEGISRNIQAAITFTDCVAEASECLGGPANAGEPARWVRDRLLTGLAAIESGLCREAVRRTARYSSERQQFGRPLSTNQGVAMRAADAHIDTEAIRLTMLDAAWQLDQGENATEAVLIAAWWAREGGVRVVHATQHLHGGMGADTDSHIHRFFLWARELDIVAGPAPALLHELGDILSVAGTPRGRHSAVEAHR</sequence>
<evidence type="ECO:0000256" key="2">
    <source>
        <dbReference type="ARBA" id="ARBA00009347"/>
    </source>
</evidence>
<accession>A0A846XBH6</accession>
<feature type="domain" description="Acyl-CoA dehydrogenase/oxidase C-terminal" evidence="6">
    <location>
        <begin position="233"/>
        <end position="352"/>
    </location>
</feature>
<proteinExistence type="inferred from homology"/>
<protein>
    <submittedName>
        <fullName evidence="8">Acyl-CoA/acyl-ACP dehydrogenase</fullName>
    </submittedName>
</protein>
<dbReference type="InterPro" id="IPR009100">
    <property type="entry name" value="AcylCoA_DH/oxidase_NM_dom_sf"/>
</dbReference>
<dbReference type="GO" id="GO:0003995">
    <property type="term" value="F:acyl-CoA dehydrogenase activity"/>
    <property type="evidence" value="ECO:0007669"/>
    <property type="project" value="TreeGrafter"/>
</dbReference>
<evidence type="ECO:0000256" key="3">
    <source>
        <dbReference type="ARBA" id="ARBA00022630"/>
    </source>
</evidence>
<dbReference type="Gene3D" id="1.10.540.10">
    <property type="entry name" value="Acyl-CoA dehydrogenase/oxidase, N-terminal domain"/>
    <property type="match status" value="1"/>
</dbReference>
<comment type="cofactor">
    <cofactor evidence="1">
        <name>FAD</name>
        <dbReference type="ChEBI" id="CHEBI:57692"/>
    </cofactor>
</comment>
<dbReference type="SUPFAM" id="SSF47203">
    <property type="entry name" value="Acyl-CoA dehydrogenase C-terminal domain-like"/>
    <property type="match status" value="1"/>
</dbReference>
<dbReference type="InterPro" id="IPR009075">
    <property type="entry name" value="AcylCo_DH/oxidase_C"/>
</dbReference>
<organism evidence="8 9">
    <name type="scientific">Nocardia speluncae</name>
    <dbReference type="NCBI Taxonomy" id="419477"/>
    <lineage>
        <taxon>Bacteria</taxon>
        <taxon>Bacillati</taxon>
        <taxon>Actinomycetota</taxon>
        <taxon>Actinomycetes</taxon>
        <taxon>Mycobacteriales</taxon>
        <taxon>Nocardiaceae</taxon>
        <taxon>Nocardia</taxon>
    </lineage>
</organism>
<evidence type="ECO:0000313" key="8">
    <source>
        <dbReference type="EMBL" id="NKY33292.1"/>
    </source>
</evidence>
<dbReference type="RefSeq" id="WP_157112687.1">
    <property type="nucleotide sequence ID" value="NZ_JAAXOO010000002.1"/>
</dbReference>
<dbReference type="InterPro" id="IPR013786">
    <property type="entry name" value="AcylCoA_DH/ox_N"/>
</dbReference>
<feature type="domain" description="Acyl-CoA dehydrogenase/oxidase N-terminal" evidence="7">
    <location>
        <begin position="12"/>
        <end position="108"/>
    </location>
</feature>